<evidence type="ECO:0000313" key="11">
    <source>
        <dbReference type="EMBL" id="RHY59668.1"/>
    </source>
</evidence>
<keyword evidence="3 9" id="KW-0812">Transmembrane</keyword>
<dbReference type="VEuPathDB" id="FungiDB:H257_15818"/>
<evidence type="ECO:0000256" key="5">
    <source>
        <dbReference type="ARBA" id="ARBA00022840"/>
    </source>
</evidence>
<dbReference type="GO" id="GO:0016020">
    <property type="term" value="C:membrane"/>
    <property type="evidence" value="ECO:0007669"/>
    <property type="project" value="UniProtKB-SubCell"/>
</dbReference>
<evidence type="ECO:0000256" key="9">
    <source>
        <dbReference type="SAM" id="Phobius"/>
    </source>
</evidence>
<keyword evidence="4" id="KW-0547">Nucleotide-binding</keyword>
<dbReference type="Proteomes" id="UP000265716">
    <property type="component" value="Unassembled WGS sequence"/>
</dbReference>
<feature type="transmembrane region" description="Helical" evidence="9">
    <location>
        <begin position="924"/>
        <end position="950"/>
    </location>
</feature>
<dbReference type="SUPFAM" id="SSF52540">
    <property type="entry name" value="P-loop containing nucleoside triphosphate hydrolases"/>
    <property type="match status" value="2"/>
</dbReference>
<gene>
    <name evidence="11" type="ORF">DYB38_001039</name>
</gene>
<dbReference type="InterPro" id="IPR027417">
    <property type="entry name" value="P-loop_NTPase"/>
</dbReference>
<feature type="compositionally biased region" description="Pro residues" evidence="8">
    <location>
        <begin position="661"/>
        <end position="671"/>
    </location>
</feature>
<dbReference type="Gene3D" id="3.40.50.300">
    <property type="entry name" value="P-loop containing nucleotide triphosphate hydrolases"/>
    <property type="match status" value="2"/>
</dbReference>
<name>A0A397D6H7_APHAT</name>
<evidence type="ECO:0000256" key="8">
    <source>
        <dbReference type="SAM" id="MobiDB-lite"/>
    </source>
</evidence>
<dbReference type="PROSITE" id="PS00211">
    <property type="entry name" value="ABC_TRANSPORTER_1"/>
    <property type="match status" value="1"/>
</dbReference>
<feature type="transmembrane region" description="Helical" evidence="9">
    <location>
        <begin position="24"/>
        <end position="43"/>
    </location>
</feature>
<organism evidence="11 12">
    <name type="scientific">Aphanomyces astaci</name>
    <name type="common">Crayfish plague agent</name>
    <dbReference type="NCBI Taxonomy" id="112090"/>
    <lineage>
        <taxon>Eukaryota</taxon>
        <taxon>Sar</taxon>
        <taxon>Stramenopiles</taxon>
        <taxon>Oomycota</taxon>
        <taxon>Saprolegniomycetes</taxon>
        <taxon>Saprolegniales</taxon>
        <taxon>Verrucalvaceae</taxon>
        <taxon>Aphanomyces</taxon>
    </lineage>
</organism>
<keyword evidence="2" id="KW-0813">Transport</keyword>
<proteinExistence type="predicted"/>
<feature type="domain" description="ABC transporter" evidence="10">
    <location>
        <begin position="10"/>
        <end position="256"/>
    </location>
</feature>
<dbReference type="InterPro" id="IPR003439">
    <property type="entry name" value="ABC_transporter-like_ATP-bd"/>
</dbReference>
<dbReference type="GO" id="GO:0140359">
    <property type="term" value="F:ABC-type transporter activity"/>
    <property type="evidence" value="ECO:0007669"/>
    <property type="project" value="InterPro"/>
</dbReference>
<dbReference type="Pfam" id="PF01061">
    <property type="entry name" value="ABC2_membrane"/>
    <property type="match status" value="1"/>
</dbReference>
<evidence type="ECO:0000256" key="4">
    <source>
        <dbReference type="ARBA" id="ARBA00022741"/>
    </source>
</evidence>
<dbReference type="AlphaFoldDB" id="A0A397D6H7"/>
<feature type="transmembrane region" description="Helical" evidence="9">
    <location>
        <begin position="287"/>
        <end position="309"/>
    </location>
</feature>
<keyword evidence="5" id="KW-0067">ATP-binding</keyword>
<dbReference type="Pfam" id="PF00005">
    <property type="entry name" value="ABC_tran"/>
    <property type="match status" value="2"/>
</dbReference>
<dbReference type="VEuPathDB" id="FungiDB:H257_15817"/>
<keyword evidence="6 9" id="KW-1133">Transmembrane helix</keyword>
<protein>
    <recommendedName>
        <fullName evidence="10">ABC transporter domain-containing protein</fullName>
    </recommendedName>
</protein>
<evidence type="ECO:0000256" key="6">
    <source>
        <dbReference type="ARBA" id="ARBA00022989"/>
    </source>
</evidence>
<keyword evidence="7 9" id="KW-0472">Membrane</keyword>
<feature type="region of interest" description="Disordered" evidence="8">
    <location>
        <begin position="653"/>
        <end position="677"/>
    </location>
</feature>
<feature type="transmembrane region" description="Helical" evidence="9">
    <location>
        <begin position="842"/>
        <end position="860"/>
    </location>
</feature>
<evidence type="ECO:0000256" key="2">
    <source>
        <dbReference type="ARBA" id="ARBA00022448"/>
    </source>
</evidence>
<dbReference type="PANTHER" id="PTHR19241">
    <property type="entry name" value="ATP-BINDING CASSETTE TRANSPORTER"/>
    <property type="match status" value="1"/>
</dbReference>
<evidence type="ECO:0000256" key="7">
    <source>
        <dbReference type="ARBA" id="ARBA00023136"/>
    </source>
</evidence>
<feature type="transmembrane region" description="Helical" evidence="9">
    <location>
        <begin position="254"/>
        <end position="281"/>
    </location>
</feature>
<dbReference type="InterPro" id="IPR017871">
    <property type="entry name" value="ABC_transporter-like_CS"/>
</dbReference>
<feature type="domain" description="ABC transporter" evidence="10">
    <location>
        <begin position="379"/>
        <end position="627"/>
    </location>
</feature>
<dbReference type="GO" id="GO:0005524">
    <property type="term" value="F:ATP binding"/>
    <property type="evidence" value="ECO:0007669"/>
    <property type="project" value="UniProtKB-KW"/>
</dbReference>
<evidence type="ECO:0000313" key="12">
    <source>
        <dbReference type="Proteomes" id="UP000265716"/>
    </source>
</evidence>
<feature type="transmembrane region" description="Helical" evidence="9">
    <location>
        <begin position="812"/>
        <end position="835"/>
    </location>
</feature>
<accession>A0A397D6H7</accession>
<sequence>MQLWTEPKRIMLGTFVYPDPDTTIGYVMISVGVLSAAVGYVLGPPQCVKAAFLKTLAGVFYYKGGGTLSPHISGSVSYNGLSPRDIHVEDIATFVGQTDEHIPTLTVLETFEFTDACRGPSNSTKWQRSTPAMVHALGLATCAHTRMGNAMIRGISGEQRRRVSVGQMMTGQTPLLLLDEFTTGMDTTVALNLTTKLWGMCTRLQYTLLCSLLQPPPGVFALFDNILLLNEGPVCYFGPRWPACRTFTRSALSYSLAVGIVELPYVAFNSTVFVLLFLPLYPTPDTLGWFFGLFFGYSLYATYLGQFVATMLPAIRTVTVVSGSASTGALAPNAVIVSQNVDSVFDGSNSYDSRYQDIIVDSFLETLKTQGATGPPTEICVSGLTWRKATSGGREFDLFDVTARLKVGSMTLVLGPPGCGKTSLLKAIAGVFPTAPLHVSGSVAYNGIPTARLPSGELRHLVTFAGQKDEHIPTLTVHETLKFAHACRSYDGSTLNTADGTDAIIDMLGLTGCQHTLVGDDLVRGVSGGQRRRVTLGEMLTGRSPVLLLDEYTTGLDTTVATDITQKLRDMCTALQYTAVAALLQPPPEVFALFDNVLILTEGHLAYFGPATYAVDFFQSLGFQRPPNTDDADFLQEVTSMHGWAFKDPNMLRVAPSSDEQPPPPSTPPSGAPQSCRHRRSSFQIVRRVFQRQFKLVSRDTKFNMIRFGQSIVMGSAIGSLFGKLGYDPPNVPSKIGLMFLTLLFTSVTTLANIAYTIQKQALFQLYPAWAYAAAESVIEMLCTAFQVFLFTVTTYWMCEFSPTNHGDQYGVYYAIIFLNSACVTQVFKCIAAFAPSAVSGLILGAAVCFILIIFSGFAIPGPSVPSYFVWLFNINPGSWAFWAVMLNEYQSSLPEYDTMHIKLPLRMGDYYVQLYGIPVESKYVGWAIVYLGGVYIGLAGLTAIGYRFVRYRKQYVSKARRQVDLVPSAVATKNASSTTTSFVPVTLTFQDLHYSIPVRTSRRTILTTIS</sequence>
<comment type="subcellular location">
    <subcellularLocation>
        <location evidence="1">Membrane</location>
        <topology evidence="1">Multi-pass membrane protein</topology>
    </subcellularLocation>
</comment>
<feature type="transmembrane region" description="Helical" evidence="9">
    <location>
        <begin position="770"/>
        <end position="792"/>
    </location>
</feature>
<comment type="caution">
    <text evidence="11">The sequence shown here is derived from an EMBL/GenBank/DDBJ whole genome shotgun (WGS) entry which is preliminary data.</text>
</comment>
<dbReference type="InterPro" id="IPR003593">
    <property type="entry name" value="AAA+_ATPase"/>
</dbReference>
<dbReference type="PROSITE" id="PS50893">
    <property type="entry name" value="ABC_TRANSPORTER_2"/>
    <property type="match status" value="2"/>
</dbReference>
<dbReference type="InterPro" id="IPR013525">
    <property type="entry name" value="ABC2_TM"/>
</dbReference>
<reference evidence="11 12" key="1">
    <citation type="submission" date="2018-08" db="EMBL/GenBank/DDBJ databases">
        <title>Aphanomyces genome sequencing and annotation.</title>
        <authorList>
            <person name="Minardi D."/>
            <person name="Oidtmann B."/>
            <person name="Van Der Giezen M."/>
            <person name="Studholme D.J."/>
        </authorList>
    </citation>
    <scope>NUCLEOTIDE SEQUENCE [LARGE SCALE GENOMIC DNA]</scope>
    <source>
        <strain evidence="11 12">SA</strain>
    </source>
</reference>
<evidence type="ECO:0000256" key="3">
    <source>
        <dbReference type="ARBA" id="ARBA00022692"/>
    </source>
</evidence>
<dbReference type="SMART" id="SM00382">
    <property type="entry name" value="AAA"/>
    <property type="match status" value="1"/>
</dbReference>
<dbReference type="GO" id="GO:0016887">
    <property type="term" value="F:ATP hydrolysis activity"/>
    <property type="evidence" value="ECO:0007669"/>
    <property type="project" value="InterPro"/>
</dbReference>
<feature type="transmembrane region" description="Helical" evidence="9">
    <location>
        <begin position="736"/>
        <end position="758"/>
    </location>
</feature>
<evidence type="ECO:0000259" key="10">
    <source>
        <dbReference type="PROSITE" id="PS50893"/>
    </source>
</evidence>
<feature type="transmembrane region" description="Helical" evidence="9">
    <location>
        <begin position="705"/>
        <end position="724"/>
    </location>
</feature>
<evidence type="ECO:0000256" key="1">
    <source>
        <dbReference type="ARBA" id="ARBA00004141"/>
    </source>
</evidence>
<dbReference type="EMBL" id="QUTC01005194">
    <property type="protein sequence ID" value="RHY59668.1"/>
    <property type="molecule type" value="Genomic_DNA"/>
</dbReference>